<dbReference type="GO" id="GO:0042597">
    <property type="term" value="C:periplasmic space"/>
    <property type="evidence" value="ECO:0007669"/>
    <property type="project" value="TreeGrafter"/>
</dbReference>
<feature type="signal peptide" evidence="9">
    <location>
        <begin position="1"/>
        <end position="22"/>
    </location>
</feature>
<gene>
    <name evidence="12" type="ORF">FF098_005480</name>
    <name evidence="11" type="ORF">GCM10011355_11060</name>
</gene>
<evidence type="ECO:0000313" key="12">
    <source>
        <dbReference type="EMBL" id="NHK27349.1"/>
    </source>
</evidence>
<dbReference type="SUPFAM" id="SSF50494">
    <property type="entry name" value="Trypsin-like serine proteases"/>
    <property type="match status" value="1"/>
</dbReference>
<dbReference type="Gene3D" id="2.30.42.10">
    <property type="match status" value="2"/>
</dbReference>
<dbReference type="Gene3D" id="2.40.10.120">
    <property type="match status" value="1"/>
</dbReference>
<dbReference type="Proteomes" id="UP000818603">
    <property type="component" value="Unassembled WGS sequence"/>
</dbReference>
<dbReference type="InterPro" id="IPR036034">
    <property type="entry name" value="PDZ_sf"/>
</dbReference>
<comment type="caution">
    <text evidence="11">The sequence shown here is derived from an EMBL/GenBank/DDBJ whole genome shotgun (WGS) entry which is preliminary data.</text>
</comment>
<keyword evidence="6" id="KW-0720">Serine protease</keyword>
<dbReference type="GO" id="GO:0004252">
    <property type="term" value="F:serine-type endopeptidase activity"/>
    <property type="evidence" value="ECO:0007669"/>
    <property type="project" value="InterPro"/>
</dbReference>
<keyword evidence="2 11" id="KW-0645">Protease</keyword>
<dbReference type="SMART" id="SM00228">
    <property type="entry name" value="PDZ"/>
    <property type="match status" value="2"/>
</dbReference>
<keyword evidence="5" id="KW-0378">Hydrolase</keyword>
<dbReference type="GO" id="GO:0006515">
    <property type="term" value="P:protein quality control for misfolded or incompletely synthesized proteins"/>
    <property type="evidence" value="ECO:0007669"/>
    <property type="project" value="TreeGrafter"/>
</dbReference>
<evidence type="ECO:0000313" key="13">
    <source>
        <dbReference type="Proteomes" id="UP000621856"/>
    </source>
</evidence>
<feature type="active site" description="Charge relay system" evidence="7">
    <location>
        <position position="107"/>
    </location>
</feature>
<dbReference type="Pfam" id="PF13365">
    <property type="entry name" value="Trypsin_2"/>
    <property type="match status" value="1"/>
</dbReference>
<keyword evidence="3 9" id="KW-0732">Signal</keyword>
<dbReference type="Proteomes" id="UP000621856">
    <property type="component" value="Unassembled WGS sequence"/>
</dbReference>
<evidence type="ECO:0000256" key="7">
    <source>
        <dbReference type="PIRSR" id="PIRSR611782-1"/>
    </source>
</evidence>
<evidence type="ECO:0000256" key="5">
    <source>
        <dbReference type="ARBA" id="ARBA00022801"/>
    </source>
</evidence>
<dbReference type="SUPFAM" id="SSF50156">
    <property type="entry name" value="PDZ domain-like"/>
    <property type="match status" value="2"/>
</dbReference>
<protein>
    <submittedName>
        <fullName evidence="12">Do family serine endopeptidase</fullName>
    </submittedName>
    <submittedName>
        <fullName evidence="11">Serine protease</fullName>
    </submittedName>
</protein>
<evidence type="ECO:0000256" key="2">
    <source>
        <dbReference type="ARBA" id="ARBA00022670"/>
    </source>
</evidence>
<comment type="similarity">
    <text evidence="1">Belongs to the peptidase S1C family.</text>
</comment>
<reference evidence="12 14" key="2">
    <citation type="submission" date="2020-02" db="EMBL/GenBank/DDBJ databases">
        <title>Genome sequence of Parvularcula flava strain NH6-79.</title>
        <authorList>
            <person name="Abdul Karim M.H."/>
            <person name="Lam M.Q."/>
            <person name="Chen S.J."/>
            <person name="Yahya A."/>
            <person name="Shahir S."/>
            <person name="Shamsir M.S."/>
            <person name="Chong C.S."/>
        </authorList>
    </citation>
    <scope>NUCLEOTIDE SEQUENCE [LARGE SCALE GENOMIC DNA]</scope>
    <source>
        <strain evidence="12 14">NH6-79</strain>
    </source>
</reference>
<dbReference type="EMBL" id="VCJR02000001">
    <property type="protein sequence ID" value="NHK27349.1"/>
    <property type="molecule type" value="Genomic_DNA"/>
</dbReference>
<evidence type="ECO:0000256" key="4">
    <source>
        <dbReference type="ARBA" id="ARBA00022737"/>
    </source>
</evidence>
<evidence type="ECO:0000313" key="14">
    <source>
        <dbReference type="Proteomes" id="UP000818603"/>
    </source>
</evidence>
<dbReference type="RefSeq" id="WP_155138228.1">
    <property type="nucleotide sequence ID" value="NZ_BMGZ01000001.1"/>
</dbReference>
<dbReference type="PROSITE" id="PS50106">
    <property type="entry name" value="PDZ"/>
    <property type="match status" value="1"/>
</dbReference>
<dbReference type="PANTHER" id="PTHR22939:SF129">
    <property type="entry name" value="SERINE PROTEASE HTRA2, MITOCHONDRIAL"/>
    <property type="match status" value="1"/>
</dbReference>
<name>A0A8J3A309_9PROT</name>
<dbReference type="NCBIfam" id="TIGR02037">
    <property type="entry name" value="degP_htrA_DO"/>
    <property type="match status" value="1"/>
</dbReference>
<feature type="domain" description="PDZ" evidence="10">
    <location>
        <begin position="273"/>
        <end position="348"/>
    </location>
</feature>
<organism evidence="11 13">
    <name type="scientific">Aquisalinus luteolus</name>
    <dbReference type="NCBI Taxonomy" id="1566827"/>
    <lineage>
        <taxon>Bacteria</taxon>
        <taxon>Pseudomonadati</taxon>
        <taxon>Pseudomonadota</taxon>
        <taxon>Alphaproteobacteria</taxon>
        <taxon>Parvularculales</taxon>
        <taxon>Parvularculaceae</taxon>
        <taxon>Aquisalinus</taxon>
    </lineage>
</organism>
<keyword evidence="14" id="KW-1185">Reference proteome</keyword>
<sequence length="467" mass="49490">MRLPVITAIAAATLFIFQPAGAQEAERFVPQDSMQLKASFSPVVKDVAPAVVNVYTRGVVRQRVRSPFDDFFGGFGGFGGMTRDRVAQSLGSGVIVRPEGIVVTNNHVIENMSEIKVVLADRREYEAQVLLTDPQTDIAILRIESDEALPFLEFANSDVAEVGDIVLAIGNPFGVGQTVTTGIVSALARTQVGITDYQFFIQTDAAINPGNSGGALVDVDGKLLGVNSAIYSRSGGSNGIGFAIPGNLVRQVVATAVDGGGTIMRPWIGATARDIDGTMATALGLDRPSGALVAQLFDGGPAAQAGIREGDVIISIDGQDIFDSDAMRYRVATKEANARVPVVYLRDGDQRTVNVRLSLPPENPARDETLIEGENPFTGLKVANLSPAVNMELSRDLTDKGVVVLDASQGSYAGRFGIGKGYKILSVNGTDVETVDQLQDTLAEAGRGWVIQTQSPRGQVSTLRINR</sequence>
<dbReference type="InterPro" id="IPR009003">
    <property type="entry name" value="Peptidase_S1_PA"/>
</dbReference>
<accession>A0A8J3A309</accession>
<reference evidence="11" key="3">
    <citation type="submission" date="2020-09" db="EMBL/GenBank/DDBJ databases">
        <authorList>
            <person name="Sun Q."/>
            <person name="Zhou Y."/>
        </authorList>
    </citation>
    <scope>NUCLEOTIDE SEQUENCE</scope>
    <source>
        <strain evidence="11">CGMCC 1.14984</strain>
    </source>
</reference>
<dbReference type="AlphaFoldDB" id="A0A8J3A309"/>
<dbReference type="Pfam" id="PF13180">
    <property type="entry name" value="PDZ_2"/>
    <property type="match status" value="1"/>
</dbReference>
<keyword evidence="4" id="KW-0677">Repeat</keyword>
<feature type="active site" description="Charge relay system" evidence="7">
    <location>
        <position position="212"/>
    </location>
</feature>
<feature type="binding site" evidence="8">
    <location>
        <begin position="210"/>
        <end position="212"/>
    </location>
    <ligand>
        <name>substrate</name>
    </ligand>
</feature>
<dbReference type="EMBL" id="BMGZ01000001">
    <property type="protein sequence ID" value="GGH95165.1"/>
    <property type="molecule type" value="Genomic_DNA"/>
</dbReference>
<proteinExistence type="inferred from homology"/>
<feature type="active site" description="Charge relay system" evidence="7">
    <location>
        <position position="137"/>
    </location>
</feature>
<reference evidence="11" key="1">
    <citation type="journal article" date="2014" name="Int. J. Syst. Evol. Microbiol.">
        <title>Complete genome sequence of Corynebacterium casei LMG S-19264T (=DSM 44701T), isolated from a smear-ripened cheese.</title>
        <authorList>
            <consortium name="US DOE Joint Genome Institute (JGI-PGF)"/>
            <person name="Walter F."/>
            <person name="Albersmeier A."/>
            <person name="Kalinowski J."/>
            <person name="Ruckert C."/>
        </authorList>
    </citation>
    <scope>NUCLEOTIDE SEQUENCE</scope>
    <source>
        <strain evidence="11">CGMCC 1.14984</strain>
    </source>
</reference>
<evidence type="ECO:0000256" key="3">
    <source>
        <dbReference type="ARBA" id="ARBA00022729"/>
    </source>
</evidence>
<feature type="chain" id="PRO_5038401510" evidence="9">
    <location>
        <begin position="23"/>
        <end position="467"/>
    </location>
</feature>
<evidence type="ECO:0000256" key="8">
    <source>
        <dbReference type="PIRSR" id="PIRSR611782-2"/>
    </source>
</evidence>
<dbReference type="PANTHER" id="PTHR22939">
    <property type="entry name" value="SERINE PROTEASE FAMILY S1C HTRA-RELATED"/>
    <property type="match status" value="1"/>
</dbReference>
<dbReference type="InterPro" id="IPR001940">
    <property type="entry name" value="Peptidase_S1C"/>
</dbReference>
<evidence type="ECO:0000259" key="10">
    <source>
        <dbReference type="PROSITE" id="PS50106"/>
    </source>
</evidence>
<dbReference type="PRINTS" id="PR00834">
    <property type="entry name" value="PROTEASES2C"/>
</dbReference>
<dbReference type="InterPro" id="IPR011782">
    <property type="entry name" value="Pept_S1C_Do"/>
</dbReference>
<evidence type="ECO:0000256" key="6">
    <source>
        <dbReference type="ARBA" id="ARBA00022825"/>
    </source>
</evidence>
<feature type="binding site" evidence="8">
    <location>
        <position position="137"/>
    </location>
    <ligand>
        <name>substrate</name>
    </ligand>
</feature>
<dbReference type="InterPro" id="IPR001478">
    <property type="entry name" value="PDZ"/>
</dbReference>
<evidence type="ECO:0000256" key="9">
    <source>
        <dbReference type="SAM" id="SignalP"/>
    </source>
</evidence>
<evidence type="ECO:0000313" key="11">
    <source>
        <dbReference type="EMBL" id="GGH95165.1"/>
    </source>
</evidence>
<evidence type="ECO:0000256" key="1">
    <source>
        <dbReference type="ARBA" id="ARBA00010541"/>
    </source>
</evidence>
<feature type="binding site" evidence="8">
    <location>
        <position position="107"/>
    </location>
    <ligand>
        <name>substrate</name>
    </ligand>
</feature>